<dbReference type="EMBL" id="CP075371">
    <property type="protein sequence ID" value="QVT79472.1"/>
    <property type="molecule type" value="Genomic_DNA"/>
</dbReference>
<evidence type="ECO:0000313" key="8">
    <source>
        <dbReference type="EMBL" id="QVT79472.1"/>
    </source>
</evidence>
<comment type="subcellular location">
    <subcellularLocation>
        <location evidence="7">Cell membrane</location>
        <topology evidence="7">Peripheral membrane protein</topology>
    </subcellularLocation>
    <subcellularLocation>
        <location evidence="1">Membrane</location>
    </subcellularLocation>
</comment>
<evidence type="ECO:0000256" key="6">
    <source>
        <dbReference type="ARBA" id="ARBA00023310"/>
    </source>
</evidence>
<dbReference type="PANTHER" id="PTHR11910">
    <property type="entry name" value="ATP SYNTHASE DELTA CHAIN"/>
    <property type="match status" value="1"/>
</dbReference>
<keyword evidence="9" id="KW-1185">Reference proteome</keyword>
<dbReference type="Proteomes" id="UP000679307">
    <property type="component" value="Chromosome"/>
</dbReference>
<dbReference type="HAMAP" id="MF_01416">
    <property type="entry name" value="ATP_synth_delta_bact"/>
    <property type="match status" value="1"/>
</dbReference>
<dbReference type="PRINTS" id="PR00125">
    <property type="entry name" value="ATPASEDELTA"/>
</dbReference>
<organism evidence="8 9">
    <name type="scientific">Nocardioides aquaticus</name>
    <dbReference type="NCBI Taxonomy" id="160826"/>
    <lineage>
        <taxon>Bacteria</taxon>
        <taxon>Bacillati</taxon>
        <taxon>Actinomycetota</taxon>
        <taxon>Actinomycetes</taxon>
        <taxon>Propionibacteriales</taxon>
        <taxon>Nocardioidaceae</taxon>
        <taxon>Nocardioides</taxon>
    </lineage>
</organism>
<dbReference type="NCBIfam" id="TIGR01145">
    <property type="entry name" value="ATP_synt_delta"/>
    <property type="match status" value="1"/>
</dbReference>
<sequence>MQFRGASSDSAAVLGDQLAEQVRGEPGRAATMAGDLVTVAATLRSEGSLRRFLTDGSLPTEARTGLASEVFGGSVDAQSLELVTAGAARRWTSAGDLPAAFEHLAVVAAVRSAGDESERLADELFAVRQAVKQQHELRDALSDPVRDVAAKEGLVRDVLGSRFLDATVRLVVQAVTSTYRTVTAALEEYQKVAARVHGERVATVRVAKALTDDEARRLEQALQRQYDRPVHLNQVVDPGVIGGVRVEIGDDVIDGTVSSRLADARRRLAGTAG</sequence>
<accession>A0ABX8EK55</accession>
<keyword evidence="2 7" id="KW-0813">Transport</keyword>
<comment type="function">
    <text evidence="7">This protein is part of the stalk that links CF(0) to CF(1). It either transmits conformational changes from CF(0) to CF(1) or is implicated in proton conduction.</text>
</comment>
<comment type="similarity">
    <text evidence="7">Belongs to the ATPase delta chain family.</text>
</comment>
<name>A0ABX8EK55_9ACTN</name>
<dbReference type="InterPro" id="IPR000711">
    <property type="entry name" value="ATPase_OSCP/dsu"/>
</dbReference>
<keyword evidence="5 7" id="KW-0472">Membrane</keyword>
<gene>
    <name evidence="7 8" type="primary">atpH</name>
    <name evidence="8" type="ORF">ENKNEFLB_01854</name>
</gene>
<evidence type="ECO:0000256" key="4">
    <source>
        <dbReference type="ARBA" id="ARBA00023065"/>
    </source>
</evidence>
<evidence type="ECO:0000313" key="9">
    <source>
        <dbReference type="Proteomes" id="UP000679307"/>
    </source>
</evidence>
<evidence type="ECO:0000256" key="2">
    <source>
        <dbReference type="ARBA" id="ARBA00022448"/>
    </source>
</evidence>
<dbReference type="NCBIfam" id="NF009967">
    <property type="entry name" value="PRK13430.1"/>
    <property type="match status" value="1"/>
</dbReference>
<protein>
    <recommendedName>
        <fullName evidence="7">ATP synthase subunit delta</fullName>
    </recommendedName>
    <alternativeName>
        <fullName evidence="7">ATP synthase F(1) sector subunit delta</fullName>
    </alternativeName>
    <alternativeName>
        <fullName evidence="7">F-type ATPase subunit delta</fullName>
        <shortName evidence="7">F-ATPase subunit delta</shortName>
    </alternativeName>
</protein>
<keyword evidence="7" id="KW-0139">CF(1)</keyword>
<keyword evidence="4 7" id="KW-0406">Ion transport</keyword>
<comment type="function">
    <text evidence="7">F(1)F(0) ATP synthase produces ATP from ADP in the presence of a proton or sodium gradient. F-type ATPases consist of two structural domains, F(1) containing the extramembraneous catalytic core and F(0) containing the membrane proton channel, linked together by a central stalk and a peripheral stalk. During catalysis, ATP synthesis in the catalytic domain of F(1) is coupled via a rotary mechanism of the central stalk subunits to proton translocation.</text>
</comment>
<proteinExistence type="inferred from homology"/>
<evidence type="ECO:0000256" key="3">
    <source>
        <dbReference type="ARBA" id="ARBA00022781"/>
    </source>
</evidence>
<keyword evidence="7" id="KW-1003">Cell membrane</keyword>
<evidence type="ECO:0000256" key="7">
    <source>
        <dbReference type="HAMAP-Rule" id="MF_01416"/>
    </source>
</evidence>
<keyword evidence="6 7" id="KW-0066">ATP synthesis</keyword>
<reference evidence="8 9" key="1">
    <citation type="submission" date="2021-05" db="EMBL/GenBank/DDBJ databases">
        <title>Complete genome of Nocardioides aquaticus KCTC 9944T isolated from meromictic and hypersaline Ekho Lake, Antarctica.</title>
        <authorList>
            <person name="Hwang K."/>
            <person name="Kim K.M."/>
            <person name="Choe H."/>
        </authorList>
    </citation>
    <scope>NUCLEOTIDE SEQUENCE [LARGE SCALE GENOMIC DNA]</scope>
    <source>
        <strain evidence="8 9">KCTC 9944</strain>
    </source>
</reference>
<dbReference type="RefSeq" id="WP_214058923.1">
    <property type="nucleotide sequence ID" value="NZ_BAAAHS010000031.1"/>
</dbReference>
<evidence type="ECO:0000256" key="5">
    <source>
        <dbReference type="ARBA" id="ARBA00023136"/>
    </source>
</evidence>
<evidence type="ECO:0000256" key="1">
    <source>
        <dbReference type="ARBA" id="ARBA00004370"/>
    </source>
</evidence>
<dbReference type="Pfam" id="PF00213">
    <property type="entry name" value="OSCP"/>
    <property type="match status" value="1"/>
</dbReference>
<keyword evidence="3 7" id="KW-0375">Hydrogen ion transport</keyword>